<dbReference type="GO" id="GO:0033969">
    <property type="term" value="F:gamma-glutamyl-gamma-aminobutyrate hydrolase activity"/>
    <property type="evidence" value="ECO:0007669"/>
    <property type="project" value="UniProtKB-EC"/>
</dbReference>
<keyword evidence="1" id="KW-0378">Hydrolase</keyword>
<dbReference type="EMBL" id="MLJW01000445">
    <property type="protein sequence ID" value="OIQ87029.1"/>
    <property type="molecule type" value="Genomic_DNA"/>
</dbReference>
<dbReference type="EC" id="3.5.1.94" evidence="1"/>
<dbReference type="SUPFAM" id="SSF52317">
    <property type="entry name" value="Class I glutamine amidotransferase-like"/>
    <property type="match status" value="1"/>
</dbReference>
<dbReference type="GO" id="GO:0005829">
    <property type="term" value="C:cytosol"/>
    <property type="evidence" value="ECO:0007669"/>
    <property type="project" value="TreeGrafter"/>
</dbReference>
<dbReference type="PANTHER" id="PTHR43235">
    <property type="entry name" value="GLUTAMINE AMIDOTRANSFERASE PB2B2.05-RELATED"/>
    <property type="match status" value="1"/>
</dbReference>
<dbReference type="InterPro" id="IPR011697">
    <property type="entry name" value="Peptidase_C26"/>
</dbReference>
<dbReference type="InterPro" id="IPR029062">
    <property type="entry name" value="Class_I_gatase-like"/>
</dbReference>
<reference evidence="1" key="1">
    <citation type="submission" date="2016-10" db="EMBL/GenBank/DDBJ databases">
        <title>Sequence of Gallionella enrichment culture.</title>
        <authorList>
            <person name="Poehlein A."/>
            <person name="Muehling M."/>
            <person name="Daniel R."/>
        </authorList>
    </citation>
    <scope>NUCLEOTIDE SEQUENCE</scope>
</reference>
<dbReference type="GO" id="GO:0006598">
    <property type="term" value="P:polyamine catabolic process"/>
    <property type="evidence" value="ECO:0007669"/>
    <property type="project" value="TreeGrafter"/>
</dbReference>
<name>A0A1J5RFX6_9ZZZZ</name>
<sequence>MSRSSSPTCMKTVLPLVAVSTDLKNLAGHPTYAVAQKYADPVLELAGCMPLLLPSFGDRLPVEALLDAVHGLLFTGSPSNIEPHHYGATLDNPASPADPARDATTLPLIRAAIARGVPVFGICRGFQEINVALGGTLLQEVHNTAGYADHREDETESIADQYGPAHPVTAVPGSLLERVVGASSWNVNSLHGQGIKTLAPDLLAQAHAPDGLIEAYAHRKAPGFLLAVQWHPEWQAARNPVSRAIFAAFGDACREHANRNRERLRPPESKAA</sequence>
<protein>
    <submittedName>
        <fullName evidence="1">Gamma-glutamyl-gamma-aminobutyrate hydrolase PuuD</fullName>
        <ecNumber evidence="1">3.5.1.94</ecNumber>
    </submittedName>
</protein>
<proteinExistence type="predicted"/>
<dbReference type="FunFam" id="3.40.50.880:FF:000030">
    <property type="entry name" value="Gamma-glutamyl-gamma-aminobutyrate hydrolase PuuD"/>
    <property type="match status" value="1"/>
</dbReference>
<dbReference type="PANTHER" id="PTHR43235:SF1">
    <property type="entry name" value="GLUTAMINE AMIDOTRANSFERASE PB2B2.05-RELATED"/>
    <property type="match status" value="1"/>
</dbReference>
<accession>A0A1J5RFX6</accession>
<dbReference type="PROSITE" id="PS51273">
    <property type="entry name" value="GATASE_TYPE_1"/>
    <property type="match status" value="1"/>
</dbReference>
<dbReference type="Pfam" id="PF07722">
    <property type="entry name" value="Peptidase_C26"/>
    <property type="match status" value="1"/>
</dbReference>
<dbReference type="InterPro" id="IPR044668">
    <property type="entry name" value="PuuD-like"/>
</dbReference>
<dbReference type="AlphaFoldDB" id="A0A1J5RFX6"/>
<organism evidence="1">
    <name type="scientific">mine drainage metagenome</name>
    <dbReference type="NCBI Taxonomy" id="410659"/>
    <lineage>
        <taxon>unclassified sequences</taxon>
        <taxon>metagenomes</taxon>
        <taxon>ecological metagenomes</taxon>
    </lineage>
</organism>
<dbReference type="Gene3D" id="3.40.50.880">
    <property type="match status" value="1"/>
</dbReference>
<evidence type="ECO:0000313" key="1">
    <source>
        <dbReference type="EMBL" id="OIQ87029.1"/>
    </source>
</evidence>
<dbReference type="CDD" id="cd01745">
    <property type="entry name" value="GATase1_2"/>
    <property type="match status" value="1"/>
</dbReference>
<comment type="caution">
    <text evidence="1">The sequence shown here is derived from an EMBL/GenBank/DDBJ whole genome shotgun (WGS) entry which is preliminary data.</text>
</comment>
<gene>
    <name evidence="1" type="primary">puuD_2</name>
    <name evidence="1" type="ORF">GALL_311210</name>
</gene>